<keyword evidence="2" id="KW-1185">Reference proteome</keyword>
<dbReference type="Pfam" id="PF04237">
    <property type="entry name" value="YjbR"/>
    <property type="match status" value="1"/>
</dbReference>
<sequence length="119" mass="12973">MSYAALKKHAASLPGATEDIKWGCDWVASVGGKMFLVGGPEPGPWDGCSFKVDEHRFLELTDVPGFIPAPYLARVKWVKLQDPKALPLADLKALVERSHALVLGGLSKKLQREILHGID</sequence>
<dbReference type="GO" id="GO:0003677">
    <property type="term" value="F:DNA binding"/>
    <property type="evidence" value="ECO:0007669"/>
    <property type="project" value="UniProtKB-KW"/>
</dbReference>
<keyword evidence="1" id="KW-0238">DNA-binding</keyword>
<name>A0ABX2EI20_9BURK</name>
<dbReference type="RefSeq" id="WP_173123771.1">
    <property type="nucleotide sequence ID" value="NZ_JABRWJ010000004.1"/>
</dbReference>
<proteinExistence type="predicted"/>
<gene>
    <name evidence="1" type="ORF">HLB44_14860</name>
</gene>
<organism evidence="1 2">
    <name type="scientific">Pseudaquabacterium terrae</name>
    <dbReference type="NCBI Taxonomy" id="2732868"/>
    <lineage>
        <taxon>Bacteria</taxon>
        <taxon>Pseudomonadati</taxon>
        <taxon>Pseudomonadota</taxon>
        <taxon>Betaproteobacteria</taxon>
        <taxon>Burkholderiales</taxon>
        <taxon>Sphaerotilaceae</taxon>
        <taxon>Pseudaquabacterium</taxon>
    </lineage>
</organism>
<comment type="caution">
    <text evidence="1">The sequence shown here is derived from an EMBL/GenBank/DDBJ whole genome shotgun (WGS) entry which is preliminary data.</text>
</comment>
<dbReference type="InterPro" id="IPR007351">
    <property type="entry name" value="YjbR"/>
</dbReference>
<dbReference type="PANTHER" id="PTHR35145">
    <property type="entry name" value="CYTOPLASMIC PROTEIN-RELATED"/>
    <property type="match status" value="1"/>
</dbReference>
<dbReference type="Gene3D" id="3.90.1150.30">
    <property type="match status" value="1"/>
</dbReference>
<dbReference type="EMBL" id="JABRWJ010000004">
    <property type="protein sequence ID" value="NRF68271.1"/>
    <property type="molecule type" value="Genomic_DNA"/>
</dbReference>
<dbReference type="InterPro" id="IPR038056">
    <property type="entry name" value="YjbR-like_sf"/>
</dbReference>
<reference evidence="1 2" key="1">
    <citation type="submission" date="2020-05" db="EMBL/GenBank/DDBJ databases">
        <title>Aquincola sp. isolate from soil.</title>
        <authorList>
            <person name="Han J."/>
            <person name="Kim D.-U."/>
        </authorList>
    </citation>
    <scope>NUCLEOTIDE SEQUENCE [LARGE SCALE GENOMIC DNA]</scope>
    <source>
        <strain evidence="1 2">S2</strain>
    </source>
</reference>
<dbReference type="InterPro" id="IPR058532">
    <property type="entry name" value="YjbR/MT2646/Rv2570-like"/>
</dbReference>
<accession>A0ABX2EI20</accession>
<dbReference type="SUPFAM" id="SSF142906">
    <property type="entry name" value="YjbR-like"/>
    <property type="match status" value="1"/>
</dbReference>
<protein>
    <submittedName>
        <fullName evidence="1">MmcQ/YjbR family DNA-binding protein</fullName>
    </submittedName>
</protein>
<dbReference type="PANTHER" id="PTHR35145:SF1">
    <property type="entry name" value="CYTOPLASMIC PROTEIN"/>
    <property type="match status" value="1"/>
</dbReference>
<dbReference type="Proteomes" id="UP000737171">
    <property type="component" value="Unassembled WGS sequence"/>
</dbReference>
<evidence type="ECO:0000313" key="2">
    <source>
        <dbReference type="Proteomes" id="UP000737171"/>
    </source>
</evidence>
<evidence type="ECO:0000313" key="1">
    <source>
        <dbReference type="EMBL" id="NRF68271.1"/>
    </source>
</evidence>